<name>A0A8S5U6T9_9CAUD</name>
<dbReference type="EMBL" id="BK016022">
    <property type="protein sequence ID" value="DAF90146.1"/>
    <property type="molecule type" value="Genomic_DNA"/>
</dbReference>
<proteinExistence type="predicted"/>
<protein>
    <submittedName>
        <fullName evidence="1">Antitoxin</fullName>
    </submittedName>
</protein>
<sequence length="135" mass="15166">MDKVVIETARTENGYNGACELLPGWIVATTGDFDNFKKEVVDSIRFYVDCAKKDGDEYPAVFDGEYELVYKFDVQSLLLYYQGIFSFSALQTITGINQKQLAHYAAGRSKPRPQQAEKIARGLHNLAKDLMSVTV</sequence>
<organism evidence="1">
    <name type="scientific">Siphoviridae sp. ctWlk2</name>
    <dbReference type="NCBI Taxonomy" id="2825539"/>
    <lineage>
        <taxon>Viruses</taxon>
        <taxon>Duplodnaviria</taxon>
        <taxon>Heunggongvirae</taxon>
        <taxon>Uroviricota</taxon>
        <taxon>Caudoviricetes</taxon>
    </lineage>
</organism>
<evidence type="ECO:0000313" key="1">
    <source>
        <dbReference type="EMBL" id="DAF90146.1"/>
    </source>
</evidence>
<accession>A0A8S5U6T9</accession>
<reference evidence="1" key="1">
    <citation type="journal article" date="2021" name="Proc. Natl. Acad. Sci. U.S.A.">
        <title>A Catalog of Tens of Thousands of Viruses from Human Metagenomes Reveals Hidden Associations with Chronic Diseases.</title>
        <authorList>
            <person name="Tisza M.J."/>
            <person name="Buck C.B."/>
        </authorList>
    </citation>
    <scope>NUCLEOTIDE SEQUENCE</scope>
    <source>
        <strain evidence="1">CtWlk2</strain>
    </source>
</reference>